<gene>
    <name evidence="2" type="ORF">ACM01_07880</name>
</gene>
<evidence type="ECO:0000256" key="1">
    <source>
        <dbReference type="SAM" id="MobiDB-lite"/>
    </source>
</evidence>
<evidence type="ECO:0000313" key="3">
    <source>
        <dbReference type="Proteomes" id="UP000037432"/>
    </source>
</evidence>
<evidence type="ECO:0000313" key="2">
    <source>
        <dbReference type="EMBL" id="KMS75693.1"/>
    </source>
</evidence>
<feature type="region of interest" description="Disordered" evidence="1">
    <location>
        <begin position="1"/>
        <end position="20"/>
    </location>
</feature>
<dbReference type="AlphaFoldDB" id="A0A0J7ZKM6"/>
<dbReference type="PATRIC" id="fig|1938.3.peg.5895"/>
<name>A0A0J7ZKM6_STRVR</name>
<feature type="region of interest" description="Disordered" evidence="1">
    <location>
        <begin position="41"/>
        <end position="68"/>
    </location>
</feature>
<proteinExistence type="predicted"/>
<feature type="compositionally biased region" description="Basic and acidic residues" evidence="1">
    <location>
        <begin position="52"/>
        <end position="68"/>
    </location>
</feature>
<comment type="caution">
    <text evidence="2">The sequence shown here is derived from an EMBL/GenBank/DDBJ whole genome shotgun (WGS) entry which is preliminary data.</text>
</comment>
<organism evidence="2 3">
    <name type="scientific">Streptomyces viridochromogenes</name>
    <dbReference type="NCBI Taxonomy" id="1938"/>
    <lineage>
        <taxon>Bacteria</taxon>
        <taxon>Bacillati</taxon>
        <taxon>Actinomycetota</taxon>
        <taxon>Actinomycetes</taxon>
        <taxon>Kitasatosporales</taxon>
        <taxon>Streptomycetaceae</taxon>
        <taxon>Streptomyces</taxon>
    </lineage>
</organism>
<accession>A0A0J7ZKM6</accession>
<sequence>MHQLVKTAEPPPPAPEAATVPLIDGTPFRVRAHTGDIARGGLAPQVGLASPGRRDTATRSHHEEVVFQ</sequence>
<dbReference type="Proteomes" id="UP000037432">
    <property type="component" value="Unassembled WGS sequence"/>
</dbReference>
<dbReference type="EMBL" id="LFNT01000006">
    <property type="protein sequence ID" value="KMS75693.1"/>
    <property type="molecule type" value="Genomic_DNA"/>
</dbReference>
<reference evidence="2 3" key="1">
    <citation type="submission" date="2015-06" db="EMBL/GenBank/DDBJ databases">
        <authorList>
            <person name="Ju K.-S."/>
            <person name="Doroghazi J.R."/>
            <person name="Metcalf W.W."/>
        </authorList>
    </citation>
    <scope>NUCLEOTIDE SEQUENCE [LARGE SCALE GENOMIC DNA]</scope>
    <source>
        <strain evidence="2 3">NRRL 3414</strain>
    </source>
</reference>
<protein>
    <submittedName>
        <fullName evidence="2">Uncharacterized protein</fullName>
    </submittedName>
</protein>